<dbReference type="AlphaFoldDB" id="A0A831EKX7"/>
<dbReference type="InterPro" id="IPR029061">
    <property type="entry name" value="THDP-binding"/>
</dbReference>
<dbReference type="NCBIfam" id="NF005058">
    <property type="entry name" value="PRK06466.1"/>
    <property type="match status" value="1"/>
</dbReference>
<comment type="cofactor">
    <cofactor evidence="14">
        <name>thiamine diphosphate</name>
        <dbReference type="ChEBI" id="CHEBI:58937"/>
    </cofactor>
    <text evidence="14">Binds 1 thiamine pyrophosphate per subunit.</text>
</comment>
<evidence type="ECO:0000259" key="15">
    <source>
        <dbReference type="Pfam" id="PF00205"/>
    </source>
</evidence>
<dbReference type="PROSITE" id="PS00187">
    <property type="entry name" value="TPP_ENZYMES"/>
    <property type="match status" value="1"/>
</dbReference>
<evidence type="ECO:0000256" key="7">
    <source>
        <dbReference type="ARBA" id="ARBA00022679"/>
    </source>
</evidence>
<keyword evidence="11 14" id="KW-0786">Thiamine pyrophosphate</keyword>
<evidence type="ECO:0000256" key="4">
    <source>
        <dbReference type="ARBA" id="ARBA00011744"/>
    </source>
</evidence>
<feature type="domain" description="Thiamine pyrophosphate enzyme central" evidence="15">
    <location>
        <begin position="196"/>
        <end position="331"/>
    </location>
</feature>
<dbReference type="GO" id="GO:0009097">
    <property type="term" value="P:isoleucine biosynthetic process"/>
    <property type="evidence" value="ECO:0007669"/>
    <property type="project" value="UniProtKB-UniPathway"/>
</dbReference>
<dbReference type="Pfam" id="PF02775">
    <property type="entry name" value="TPP_enzyme_C"/>
    <property type="match status" value="1"/>
</dbReference>
<dbReference type="GO" id="GO:0030976">
    <property type="term" value="F:thiamine pyrophosphate binding"/>
    <property type="evidence" value="ECO:0007669"/>
    <property type="project" value="UniProtKB-UniRule"/>
</dbReference>
<keyword evidence="12 14" id="KW-0100">Branched-chain amino acid biosynthesis</keyword>
<feature type="domain" description="Thiamine pyrophosphate enzyme N-terminal TPP-binding" evidence="17">
    <location>
        <begin position="5"/>
        <end position="119"/>
    </location>
</feature>
<evidence type="ECO:0000313" key="18">
    <source>
        <dbReference type="EMBL" id="CCO94919.1"/>
    </source>
</evidence>
<evidence type="ECO:0000256" key="11">
    <source>
        <dbReference type="ARBA" id="ARBA00023052"/>
    </source>
</evidence>
<comment type="pathway">
    <text evidence="1 14">Amino-acid biosynthesis; L-isoleucine biosynthesis; L-isoleucine from 2-oxobutanoate: step 1/4.</text>
</comment>
<proteinExistence type="inferred from homology"/>
<dbReference type="InterPro" id="IPR012000">
    <property type="entry name" value="Thiamin_PyroP_enz_cen_dom"/>
</dbReference>
<evidence type="ECO:0000256" key="6">
    <source>
        <dbReference type="ARBA" id="ARBA00022630"/>
    </source>
</evidence>
<comment type="caution">
    <text evidence="18">The sequence shown here is derived from an EMBL/GenBank/DDBJ whole genome shotgun (WGS) entry which is preliminary data.</text>
</comment>
<evidence type="ECO:0000256" key="8">
    <source>
        <dbReference type="ARBA" id="ARBA00022723"/>
    </source>
</evidence>
<protein>
    <recommendedName>
        <fullName evidence="14">Acetolactate synthase</fullName>
        <ecNumber evidence="14">2.2.1.6</ecNumber>
    </recommendedName>
</protein>
<dbReference type="Proteomes" id="UP000013111">
    <property type="component" value="Unassembled WGS sequence"/>
</dbReference>
<dbReference type="Pfam" id="PF02776">
    <property type="entry name" value="TPP_enzyme_N"/>
    <property type="match status" value="1"/>
</dbReference>
<dbReference type="GO" id="GO:0050660">
    <property type="term" value="F:flavin adenine dinucleotide binding"/>
    <property type="evidence" value="ECO:0007669"/>
    <property type="project" value="InterPro"/>
</dbReference>
<dbReference type="InterPro" id="IPR039368">
    <property type="entry name" value="AHAS_TPP"/>
</dbReference>
<evidence type="ECO:0000256" key="13">
    <source>
        <dbReference type="ARBA" id="ARBA00048670"/>
    </source>
</evidence>
<evidence type="ECO:0000256" key="2">
    <source>
        <dbReference type="ARBA" id="ARBA00005025"/>
    </source>
</evidence>
<dbReference type="FunFam" id="3.40.50.970:FF:000007">
    <property type="entry name" value="Acetolactate synthase"/>
    <property type="match status" value="1"/>
</dbReference>
<dbReference type="GO" id="GO:0003984">
    <property type="term" value="F:acetolactate synthase activity"/>
    <property type="evidence" value="ECO:0007669"/>
    <property type="project" value="UniProtKB-EC"/>
</dbReference>
<evidence type="ECO:0000313" key="19">
    <source>
        <dbReference type="Proteomes" id="UP000013111"/>
    </source>
</evidence>
<dbReference type="RefSeq" id="WP_004159728.1">
    <property type="nucleotide sequence ID" value="NZ_BAYW01000010.1"/>
</dbReference>
<dbReference type="Pfam" id="PF00205">
    <property type="entry name" value="TPP_enzyme_M"/>
    <property type="match status" value="1"/>
</dbReference>
<feature type="domain" description="Thiamine pyrophosphate enzyme TPP-binding" evidence="16">
    <location>
        <begin position="394"/>
        <end position="545"/>
    </location>
</feature>
<dbReference type="NCBIfam" id="NF006525">
    <property type="entry name" value="PRK08979.1"/>
    <property type="match status" value="1"/>
</dbReference>
<dbReference type="PANTHER" id="PTHR18968:SF13">
    <property type="entry name" value="ACETOLACTATE SYNTHASE CATALYTIC SUBUNIT, MITOCHONDRIAL"/>
    <property type="match status" value="1"/>
</dbReference>
<dbReference type="FunFam" id="3.40.50.970:FF:000016">
    <property type="entry name" value="Acetolactate synthase"/>
    <property type="match status" value="1"/>
</dbReference>
<sequence length="574" mass="62894">MEMLSGAEMVVRSLIDQGVKHVFGYPGGAVLDIYDALQTVGGVDHILVRHEQGAVHMADGYARATGDVGVVLVTSGPGATNAITGIATAYMDSIPMVVLSGQVMSSLIGYDAFQECDMVGISRPVVKHSFMVKRVEDIPTVMKKAFWLAASGRPGPVVVDLPKDMMNPANKLPYVWPDEVSMRSYNPTTQGHKGQIKRALQTLLAAKNPVIYAGGGVINAACHDELRQLAEMLNVPVTTSLMGLGAFPGTHRQCVGMLGMHGTYEANMTMHHSDVIFAVGVRFDDRTTNNLAKYCPNATVLHIDIDPTSISKTIAADVPIVGDARQVLQQMLELLAQNEARQDFDALRDWWQSIEQWRSRQCLAFDRCSDKIKPQAVIETICRLTHGDAYVTSDVGQHQMFAALYYSFDKPRRWINSGGLGTMGFGLPAALGVKLALPEETVVCVTGDGSIQMNIQELSTALQYGIPVLVLNLNNRVLGMVKQWQDMIYSGRHSQSYMESLPDFVRLAEAYGHVGISVTRPDELESKLAQALEQLANNRLVFVDVNVDGSEHVYPMHIRGGGMDEMWLSKTERT</sequence>
<evidence type="ECO:0000256" key="14">
    <source>
        <dbReference type="RuleBase" id="RU003591"/>
    </source>
</evidence>
<reference evidence="18 19" key="1">
    <citation type="submission" date="2012-11" db="EMBL/GenBank/DDBJ databases">
        <authorList>
            <person name="Linke B."/>
        </authorList>
    </citation>
    <scope>NUCLEOTIDE SEQUENCE [LARGE SCALE GENOMIC DNA]</scope>
    <source>
        <strain evidence="19">CFBP 1232</strain>
    </source>
</reference>
<accession>A0A831EKX7</accession>
<evidence type="ECO:0000256" key="10">
    <source>
        <dbReference type="ARBA" id="ARBA00022842"/>
    </source>
</evidence>
<gene>
    <name evidence="18" type="primary">ilvI</name>
    <name evidence="18" type="ORF">BN437_3009</name>
</gene>
<comment type="cofactor">
    <cofactor evidence="14">
        <name>Mg(2+)</name>
        <dbReference type="ChEBI" id="CHEBI:18420"/>
    </cofactor>
    <text evidence="14">Binds 1 Mg(2+) ion per subunit.</text>
</comment>
<name>A0A831EKX7_ERWAM</name>
<evidence type="ECO:0000259" key="16">
    <source>
        <dbReference type="Pfam" id="PF02775"/>
    </source>
</evidence>
<dbReference type="NCBIfam" id="TIGR00118">
    <property type="entry name" value="acolac_lg"/>
    <property type="match status" value="1"/>
</dbReference>
<comment type="similarity">
    <text evidence="3 14">Belongs to the TPP enzyme family.</text>
</comment>
<dbReference type="InterPro" id="IPR011766">
    <property type="entry name" value="TPP_enzyme_TPP-bd"/>
</dbReference>
<dbReference type="InterPro" id="IPR029035">
    <property type="entry name" value="DHS-like_NAD/FAD-binding_dom"/>
</dbReference>
<dbReference type="FunFam" id="3.40.50.1220:FF:000008">
    <property type="entry name" value="Acetolactate synthase"/>
    <property type="match status" value="1"/>
</dbReference>
<comment type="catalytic activity">
    <reaction evidence="13 14">
        <text>2 pyruvate + H(+) = (2S)-2-acetolactate + CO2</text>
        <dbReference type="Rhea" id="RHEA:25249"/>
        <dbReference type="ChEBI" id="CHEBI:15361"/>
        <dbReference type="ChEBI" id="CHEBI:15378"/>
        <dbReference type="ChEBI" id="CHEBI:16526"/>
        <dbReference type="ChEBI" id="CHEBI:58476"/>
        <dbReference type="EC" id="2.2.1.6"/>
    </reaction>
</comment>
<dbReference type="GO" id="GO:0000287">
    <property type="term" value="F:magnesium ion binding"/>
    <property type="evidence" value="ECO:0007669"/>
    <property type="project" value="UniProtKB-UniRule"/>
</dbReference>
<comment type="pathway">
    <text evidence="2 14">Amino-acid biosynthesis; L-valine biosynthesis; L-valine from pyruvate: step 1/4.</text>
</comment>
<dbReference type="Gene3D" id="3.40.50.970">
    <property type="match status" value="2"/>
</dbReference>
<dbReference type="CDD" id="cd02015">
    <property type="entry name" value="TPP_AHAS"/>
    <property type="match status" value="1"/>
</dbReference>
<dbReference type="SUPFAM" id="SSF52467">
    <property type="entry name" value="DHS-like NAD/FAD-binding domain"/>
    <property type="match status" value="1"/>
</dbReference>
<dbReference type="UniPathway" id="UPA00047">
    <property type="reaction ID" value="UER00055"/>
</dbReference>
<dbReference type="EC" id="2.2.1.6" evidence="14"/>
<dbReference type="PANTHER" id="PTHR18968">
    <property type="entry name" value="THIAMINE PYROPHOSPHATE ENZYMES"/>
    <property type="match status" value="1"/>
</dbReference>
<dbReference type="InterPro" id="IPR045229">
    <property type="entry name" value="TPP_enz"/>
</dbReference>
<keyword evidence="9" id="KW-0274">FAD</keyword>
<comment type="subunit">
    <text evidence="4">Dimer of large and small chains.</text>
</comment>
<evidence type="ECO:0000256" key="5">
    <source>
        <dbReference type="ARBA" id="ARBA00022605"/>
    </source>
</evidence>
<evidence type="ECO:0000256" key="12">
    <source>
        <dbReference type="ARBA" id="ARBA00023304"/>
    </source>
</evidence>
<dbReference type="UniPathway" id="UPA00049">
    <property type="reaction ID" value="UER00059"/>
</dbReference>
<dbReference type="CDD" id="cd07035">
    <property type="entry name" value="TPP_PYR_POX_like"/>
    <property type="match status" value="1"/>
</dbReference>
<keyword evidence="7 14" id="KW-0808">Transferase</keyword>
<dbReference type="GO" id="GO:0005948">
    <property type="term" value="C:acetolactate synthase complex"/>
    <property type="evidence" value="ECO:0007669"/>
    <property type="project" value="TreeGrafter"/>
</dbReference>
<evidence type="ECO:0000256" key="3">
    <source>
        <dbReference type="ARBA" id="ARBA00007812"/>
    </source>
</evidence>
<dbReference type="InterPro" id="IPR012846">
    <property type="entry name" value="Acetolactate_synth_lsu"/>
</dbReference>
<dbReference type="GO" id="GO:0009099">
    <property type="term" value="P:L-valine biosynthetic process"/>
    <property type="evidence" value="ECO:0007669"/>
    <property type="project" value="UniProtKB-UniPathway"/>
</dbReference>
<dbReference type="EMBL" id="CAPB01000035">
    <property type="protein sequence ID" value="CCO94919.1"/>
    <property type="molecule type" value="Genomic_DNA"/>
</dbReference>
<dbReference type="InterPro" id="IPR000399">
    <property type="entry name" value="TPP-bd_CS"/>
</dbReference>
<keyword evidence="5 14" id="KW-0028">Amino-acid biosynthesis</keyword>
<keyword evidence="10 14" id="KW-0460">Magnesium</keyword>
<dbReference type="NCBIfam" id="NF005936">
    <property type="entry name" value="PRK07979.1"/>
    <property type="match status" value="1"/>
</dbReference>
<reference evidence="18 19" key="2">
    <citation type="submission" date="2013-04" db="EMBL/GenBank/DDBJ databases">
        <title>Comparative genomics of 12 strains of Erwinia amylovora identifies a pan-genome with a large conserved core and provides insights into host specificity.</title>
        <authorList>
            <person name="Mann R.A."/>
            <person name="Smits T.H.M."/>
            <person name="Buehlmann A."/>
            <person name="Blom J."/>
            <person name="Goesmann A."/>
            <person name="Frey J.E."/>
            <person name="Plummer K.M."/>
            <person name="Beer S.V."/>
            <person name="Luck J."/>
            <person name="Duffy B."/>
            <person name="Rodoni B."/>
        </authorList>
    </citation>
    <scope>NUCLEOTIDE SEQUENCE [LARGE SCALE GENOMIC DNA]</scope>
    <source>
        <strain evidence="19">CFBP 1232</strain>
    </source>
</reference>
<dbReference type="GeneID" id="97607066"/>
<keyword evidence="8 14" id="KW-0479">Metal-binding</keyword>
<evidence type="ECO:0000259" key="17">
    <source>
        <dbReference type="Pfam" id="PF02776"/>
    </source>
</evidence>
<dbReference type="Gene3D" id="3.40.50.1220">
    <property type="entry name" value="TPP-binding domain"/>
    <property type="match status" value="1"/>
</dbReference>
<evidence type="ECO:0000256" key="1">
    <source>
        <dbReference type="ARBA" id="ARBA00004974"/>
    </source>
</evidence>
<dbReference type="InterPro" id="IPR012001">
    <property type="entry name" value="Thiamin_PyroP_enz_TPP-bd_dom"/>
</dbReference>
<keyword evidence="6" id="KW-0285">Flavoprotein</keyword>
<dbReference type="SUPFAM" id="SSF52518">
    <property type="entry name" value="Thiamin diphosphate-binding fold (THDP-binding)"/>
    <property type="match status" value="2"/>
</dbReference>
<organism evidence="18 19">
    <name type="scientific">Erwinia amylovora NBRC 12687 = CFBP 1232</name>
    <dbReference type="NCBI Taxonomy" id="1219359"/>
    <lineage>
        <taxon>Bacteria</taxon>
        <taxon>Pseudomonadati</taxon>
        <taxon>Pseudomonadota</taxon>
        <taxon>Gammaproteobacteria</taxon>
        <taxon>Enterobacterales</taxon>
        <taxon>Erwiniaceae</taxon>
        <taxon>Erwinia</taxon>
    </lineage>
</organism>
<evidence type="ECO:0000256" key="9">
    <source>
        <dbReference type="ARBA" id="ARBA00022827"/>
    </source>
</evidence>